<accession>A0ABN0G936</accession>
<gene>
    <name evidence="1" type="ORF">A33K_14650</name>
</gene>
<proteinExistence type="predicted"/>
<sequence>MSRRGFVRAAARPCRIDDVSRIGFGHSEQAGRTGFARRMPWARAAIARSPRRDMKCARARCALHAATAARPAATA</sequence>
<evidence type="ECO:0000313" key="1">
    <source>
        <dbReference type="EMBL" id="EIP88551.1"/>
    </source>
</evidence>
<protein>
    <submittedName>
        <fullName evidence="1">Uncharacterized protein</fullName>
    </submittedName>
</protein>
<evidence type="ECO:0000313" key="2">
    <source>
        <dbReference type="Proteomes" id="UP000004682"/>
    </source>
</evidence>
<keyword evidence="2" id="KW-1185">Reference proteome</keyword>
<dbReference type="Proteomes" id="UP000004682">
    <property type="component" value="Unassembled WGS sequence"/>
</dbReference>
<reference evidence="2" key="1">
    <citation type="journal article" date="2012" name="J. Bacteriol.">
        <title>Revised Genome Sequence of Burkholderia thailandensis MSMB43 with Improved Annotation.</title>
        <authorList>
            <person name="Zhuo Y."/>
            <person name="Liu L."/>
            <person name="Wang Q."/>
            <person name="Liu X."/>
            <person name="Ren B."/>
            <person name="Liu M."/>
            <person name="Ni P."/>
            <person name="Cheng Y.Q."/>
            <person name="Zhang L."/>
        </authorList>
    </citation>
    <scope>NUCLEOTIDE SEQUENCE [LARGE SCALE GENOMIC DNA]</scope>
    <source>
        <strain evidence="2">MSMB43</strain>
    </source>
</reference>
<organism evidence="1 2">
    <name type="scientific">Burkholderia humptydooensis MSMB43</name>
    <dbReference type="NCBI Taxonomy" id="441157"/>
    <lineage>
        <taxon>Bacteria</taxon>
        <taxon>Pseudomonadati</taxon>
        <taxon>Pseudomonadota</taxon>
        <taxon>Betaproteobacteria</taxon>
        <taxon>Burkholderiales</taxon>
        <taxon>Burkholderiaceae</taxon>
        <taxon>Burkholderia</taxon>
        <taxon>pseudomallei group</taxon>
    </lineage>
</organism>
<dbReference type="EMBL" id="JH692062">
    <property type="protein sequence ID" value="EIP88551.1"/>
    <property type="molecule type" value="Genomic_DNA"/>
</dbReference>
<name>A0ABN0G936_9BURK</name>